<dbReference type="STRING" id="757424.Hsero_3251"/>
<dbReference type="RefSeq" id="WP_013235196.1">
    <property type="nucleotide sequence ID" value="NC_014323.1"/>
</dbReference>
<dbReference type="InterPro" id="IPR024973">
    <property type="entry name" value="ESPR"/>
</dbReference>
<reference evidence="7 8" key="1">
    <citation type="submission" date="2010-04" db="EMBL/GenBank/DDBJ databases">
        <title>The genome of Herbaspirillum seropedicae SmR1, an endophytic, nitrogen-fixing, plant-growth promoting beta-Proteobacteria.</title>
        <authorList>
            <person name="Pedrosa F.O."/>
            <person name="Monteiro R.A."/>
            <person name="Wassem R."/>
            <person name="Cruz L.M."/>
            <person name="Ayub R.A."/>
            <person name="Colauto N.B."/>
            <person name="Fernandez M.A."/>
            <person name="Fungaro M.H.P."/>
            <person name="Grisard E.C."/>
            <person name="Hungria M."/>
            <person name="Madeira H.M.F."/>
            <person name="Nodari R.O."/>
            <person name="Osaku C.A."/>
            <person name="Petzl-Erler M.L."/>
            <person name="Terenzi H."/>
            <person name="Vieira L.G.E."/>
            <person name="Almeida M.I.M."/>
            <person name="Alves L.R."/>
            <person name="Arantes O.M.N."/>
            <person name="Balsanelli E."/>
            <person name="Barcellos F.G."/>
            <person name="Baura V.A."/>
            <person name="Binde D.R."/>
            <person name="Campo R.J."/>
            <person name="Chubatsu L.S."/>
            <person name="Chueire L.M.O."/>
            <person name="Ciferri R.R."/>
            <person name="Correa L.C."/>
            <person name="da Conceicao Silva J.L."/>
            <person name="Dabul A.N.G."/>
            <person name="Dambros B.P."/>
            <person name="Faoro H."/>
            <person name="Favetti A."/>
            <person name="Friedermann G."/>
            <person name="Furlaneto M.C."/>
            <person name="Gasques L.S."/>
            <person name="Gimenes C.C.T."/>
            <person name="Gioppo N.M.R."/>
            <person name="Glienke-Blanco C."/>
            <person name="Godoy L.P."/>
            <person name="Guerra M.P."/>
            <person name="Karp S."/>
            <person name="Kava-Cordeiro V."/>
            <person name="Margarido V.P."/>
            <person name="Mathioni S.M."/>
            <person name="Menck-Soares M.A."/>
            <person name="Murace N.K."/>
            <person name="Nicolas M.F."/>
            <person name="Oliveira C.E.C."/>
            <person name="Pagnan N.A.B."/>
            <person name="Pamphile J.A."/>
            <person name="Patussi E.V."/>
            <person name="Pereira L.F.P."/>
            <person name="Pereira-Ferrari L."/>
            <person name="Pinto F.G.S."/>
            <person name="Precoma C."/>
            <person name="Prioli A.J."/>
            <person name="Prioli S.M.A.P."/>
            <person name="Raittz R.T."/>
            <person name="Ramos H.J.O."/>
            <person name="Ribeiro E.M.S.F."/>
            <person name="Rigo L.U."/>
            <person name="Rocha C.L.M.S.C."/>
            <person name="Rocha S.N."/>
            <person name="Santos K."/>
            <person name="Satori D."/>
            <person name="Silva A.G."/>
            <person name="Simao R.C.G."/>
            <person name="Soares M.A.M."/>
            <person name="Souza E.M."/>
            <person name="Steffens M.B.R."/>
            <person name="Steindel M."/>
            <person name="Tadra-Sfeir M.Z."/>
            <person name="Takahashi E.K."/>
            <person name="Torres R.A."/>
            <person name="Valle J.S."/>
            <person name="Vernal J.I."/>
            <person name="Vilas-Boas L.A."/>
            <person name="Watanabe M.A.E."/>
            <person name="Weiss V.A."/>
            <person name="Yates M.A."/>
            <person name="Souza E.M."/>
        </authorList>
    </citation>
    <scope>NUCLEOTIDE SEQUENCE [LARGE SCALE GENOMIC DNA]</scope>
    <source>
        <strain evidence="7 8">SmR1</strain>
    </source>
</reference>
<evidence type="ECO:0000313" key="7">
    <source>
        <dbReference type="EMBL" id="ADJ64732.1"/>
    </source>
</evidence>
<proteinExistence type="predicted"/>
<dbReference type="EMBL" id="CP002039">
    <property type="protein sequence ID" value="ADJ64732.1"/>
    <property type="molecule type" value="Genomic_DNA"/>
</dbReference>
<dbReference type="Pfam" id="PF04829">
    <property type="entry name" value="PT-VENN"/>
    <property type="match status" value="1"/>
</dbReference>
<dbReference type="InterPro" id="IPR006914">
    <property type="entry name" value="VENN_dom"/>
</dbReference>
<dbReference type="InterPro" id="IPR012334">
    <property type="entry name" value="Pectin_lyas_fold"/>
</dbReference>
<feature type="compositionally biased region" description="Basic and acidic residues" evidence="5">
    <location>
        <begin position="1721"/>
        <end position="1738"/>
    </location>
</feature>
<feature type="region of interest" description="Disordered" evidence="5">
    <location>
        <begin position="1718"/>
        <end position="1741"/>
    </location>
</feature>
<dbReference type="InterPro" id="IPR008638">
    <property type="entry name" value="FhaB/CdiA-like_TPS"/>
</dbReference>
<dbReference type="Pfam" id="PF05860">
    <property type="entry name" value="TPS"/>
    <property type="match status" value="1"/>
</dbReference>
<evidence type="ECO:0000259" key="6">
    <source>
        <dbReference type="SMART" id="SM00912"/>
    </source>
</evidence>
<evidence type="ECO:0000256" key="1">
    <source>
        <dbReference type="ARBA" id="ARBA00004219"/>
    </source>
</evidence>
<dbReference type="OrthoDB" id="5666689at2"/>
<dbReference type="KEGG" id="hse:Hsero_3251"/>
<dbReference type="Pfam" id="PF13018">
    <property type="entry name" value="ESPR"/>
    <property type="match status" value="1"/>
</dbReference>
<dbReference type="eggNOG" id="COG3210">
    <property type="taxonomic scope" value="Bacteria"/>
</dbReference>
<dbReference type="GO" id="GO:0003824">
    <property type="term" value="F:catalytic activity"/>
    <property type="evidence" value="ECO:0007669"/>
    <property type="project" value="UniProtKB-ARBA"/>
</dbReference>
<dbReference type="Pfam" id="PF13332">
    <property type="entry name" value="Fil_haemagg_2"/>
    <property type="match status" value="3"/>
</dbReference>
<dbReference type="InterPro" id="IPR011050">
    <property type="entry name" value="Pectin_lyase_fold/virulence"/>
</dbReference>
<dbReference type="NCBIfam" id="TIGR01901">
    <property type="entry name" value="adhes_NPXG"/>
    <property type="match status" value="1"/>
</dbReference>
<protein>
    <submittedName>
        <fullName evidence="7">Filamentous hemagglutinin outer membrane protein</fullName>
    </submittedName>
</protein>
<dbReference type="GeneID" id="29391173"/>
<evidence type="ECO:0000313" key="8">
    <source>
        <dbReference type="Proteomes" id="UP000000329"/>
    </source>
</evidence>
<dbReference type="SMART" id="SM00912">
    <property type="entry name" value="Haemagg_act"/>
    <property type="match status" value="1"/>
</dbReference>
<keyword evidence="2" id="KW-0800">Toxin</keyword>
<evidence type="ECO:0000256" key="3">
    <source>
        <dbReference type="ARBA" id="ARBA00022913"/>
    </source>
</evidence>
<comment type="subcellular location">
    <subcellularLocation>
        <location evidence="1">Target cell</location>
        <location evidence="1">Target cell cytoplasm</location>
    </subcellularLocation>
</comment>
<dbReference type="SUPFAM" id="SSF51126">
    <property type="entry name" value="Pectin lyase-like"/>
    <property type="match status" value="1"/>
</dbReference>
<dbReference type="Proteomes" id="UP000000329">
    <property type="component" value="Chromosome"/>
</dbReference>
<gene>
    <name evidence="7" type="primary">fhaB</name>
    <name evidence="7" type="ordered locus">Hsero_3251</name>
</gene>
<dbReference type="InterPro" id="IPR025157">
    <property type="entry name" value="Hemagglutinin_rpt"/>
</dbReference>
<dbReference type="Gene3D" id="2.160.20.10">
    <property type="entry name" value="Single-stranded right-handed beta-helix, Pectin lyase-like"/>
    <property type="match status" value="1"/>
</dbReference>
<evidence type="ECO:0000256" key="4">
    <source>
        <dbReference type="ARBA" id="ARBA00023026"/>
    </source>
</evidence>
<keyword evidence="4" id="KW-0843">Virulence</keyword>
<keyword evidence="3" id="KW-1266">Target cell cytoplasm</keyword>
<dbReference type="GO" id="GO:0090729">
    <property type="term" value="F:toxin activity"/>
    <property type="evidence" value="ECO:0007669"/>
    <property type="project" value="UniProtKB-KW"/>
</dbReference>
<evidence type="ECO:0000256" key="2">
    <source>
        <dbReference type="ARBA" id="ARBA00022656"/>
    </source>
</evidence>
<name>D8J1G3_HERSS</name>
<keyword evidence="8" id="KW-1185">Reference proteome</keyword>
<evidence type="ECO:0000256" key="5">
    <source>
        <dbReference type="SAM" id="MobiDB-lite"/>
    </source>
</evidence>
<feature type="domain" description="Filamentous haemagglutinin FhaB/tRNA nuclease CdiA-like TPS" evidence="6">
    <location>
        <begin position="92"/>
        <end position="212"/>
    </location>
</feature>
<dbReference type="Gene3D" id="3.90.70.10">
    <property type="entry name" value="Cysteine proteinases"/>
    <property type="match status" value="1"/>
</dbReference>
<organism evidence="7 8">
    <name type="scientific">Herbaspirillum seropedicae (strain SmR1)</name>
    <dbReference type="NCBI Taxonomy" id="757424"/>
    <lineage>
        <taxon>Bacteria</taxon>
        <taxon>Pseudomonadati</taxon>
        <taxon>Pseudomonadota</taxon>
        <taxon>Betaproteobacteria</taxon>
        <taxon>Burkholderiales</taxon>
        <taxon>Oxalobacteraceae</taxon>
        <taxon>Herbaspirillum</taxon>
    </lineage>
</organism>
<accession>D8J1G3</accession>
<dbReference type="HOGENOM" id="CLU_000043_2_1_4"/>
<sequence>MNQLCYRIIFNKTRGLLMAVAETTRACAGKRAVGSRPGVALGGLPMARLSWIGLAVLLATGALVTTMPRAYAQIIADPNAPRAQQPVVVNTANGIPQVNIQTPSAAGVSRNTYSQFDVNRAGAILNNSRSDVQTQLGGWVQRNPNLANGTARVILNEVNSSNPSMLRGFVEVAGDRAQVIIANPSGVTCDGCGFINASRSTLTTGTPIINNGSLDGYLVRGGVVSIKGNGLNDSQSSFTDLIARAAKINAGIWSKELKVTVGTNQVNADNTTVTAVSADPAKPQFGIDVAQLGGMYANKIVLVGTESGVGVRNAGAIGAAAGELTLTAAGRIENSGSLAATASLGVRATGQGGDIVNSGSVASSAAAVKLQADGGINNSNTISAQSGVTLTAASLQNSGAISAATGNVEVDTHGAVNNSGKVQAAGDISISATQPQGNAAADISNTGNIEAAGQLGLTADGMLSNDGSITAQSIRAGVQGLRNNGSIGTRSNAAFTLQQGLVQGANGRLSAVSDLNLTMQGDYDNAGRVQANTLTLSAANIGNRSGAALQAADITLTALNRLDNAGEISANRQLNITADSILNSATILGKDLVVNARTLENTGANALLGAGNGMSLWLTEMLANRGKAIIYSSADMAIAANGVRDANGLVNNTAQIVNEDSVIEAGGNLDIAAVNVRNTRSGVAVTTVRTLDETYAMRAPSWWHNGGNQMYYKPDSSNFNFYEMLYVNPADVLETKSIITPDGYVIGRAVIRTHADDTVFYKGLSSNWATFGQVTRGSATDGTRVVYFTEQRNNVSNPDKVAGGDDPRNGRGDVNWQPMPGYSNQYGNCTTNCVRFVAEVDYTDPNGIFRRDTQRALAPQHDSLELTRNAHHTASEDRLAAGAGAVAEIRAGGNANIRIAQSLNNEFSNIVVSGALWLGGGNADINNLGQTLYRRHSFDGNFVTTGGTVTGYSMPDISEVIGTTQGAIVGKQGVNIMARNFSNADIAAGSAANIRSDLTLTTGSGQSVGSVLNDASARPGATAPDAPVPVRPNPMFVPATSGNYLLETRTQFTDRRTWLSSDYLLTALNVDPSTTQKRLGDGFYEQRMVREQMAQLTGRPSGSFNDDSQYQKLLNNAVSVAQSWNLRPGVALTPDQVSHLTSDIVWLETQKVVLPDGRTEEVLVPKLYLAHIDKDALKNSGALVSGDNITIQAENISNKGGFIDGRASGTGRTVLVASNDIANLGGGISGDEIVISAGRNVRNETLTTTQTYNNGQTSGSYTSLSNQGSIAADKNLTITAGADITNLGATVASGRSGDAATGKLSMSAGRDINLGTVKTGSTYDANFSGYFGHAQSVSSVGSTVNAGGDLTMVAQRDLSLTAAQVAIGTNGSGNGSLMAGRAVTIGAALDRAESTIGRAASRSYSRADDESVAVRGSNIDAAGGISIKAGLMEKADVKVAASSITAGKALEVAATGDINVVSEESFQSHSEYAKSTSRGLLSSTTRTSYGKRAYTNAVGSTLSGDTTVLQAGKDMSIVGSNVVSSAGTSLVAANNITVASASDKVESAEGSNKKSSGLLSGGGLGFTIGTRELDNKNTTVNSTAVSSNVGSIDGNVSIKAGNAYTQSGSNVLAPKGDIDVVAKQISILAAAETERSTQDMVFKQSGLTIQITSPVLSAIQTAQQMAQAAKSTSGGRMQLLAAANIGFAGKNAVDAVRTGQGFAVDGKDNPQVRTNALDENGDLKLGADKKPETRDATAADKAGGINLAISVGASKSENHSQSSASTARGSTLNAGGNISLTAQGGGADSNVIVQGSDIRSGANTLLKADNEVRLLAAQSTTEQSSSNKAMSGSVGISIGTDGFLVNAGLSGSRGRGDGSDVAQVNTHVDAGNKLTIASGTDTTIKGAVASGKQVVIDVGTSGSGNLNIESLQDTSTYKSRQQSAGVSISAGMGRMSGSLNLARSSVDGNYASVNEQSGIKAGDDGFQINVAGNTDLKGAKIASTDKAAADGKNSLTTETLTQSDIKNRSDFKAESQSVGMGTNLAGSVLGLAGSALGRGNVSGSDSSTTRSGISQADIKITDDAAQQAKTGKTAEQTIASINADVSSERDTSGKIAKTWNGQELQADVEAQAEITRAFGQQVAQLAGAYAESKEKELRQAASNAAQNGDQTQALLLGAEADQWKDGGENKRALKAITTLVIGGLGGQSAGQLLANASAPYLADAIGRYFSQPGNENKSAQVLSHAILGGILASANGAHAGAGALAGATGELAAEAITRELYPDAYDADGKFHPEKLNDNQRKTVIALSTVAGTVLAGIAGGTPLDAAIGGNISENAVTNNFLGDKTNAKRNEALAKLKKAYNQSFLDKLVNPVKGRSESAQVLLALNYLDNRSDQLLSAYHANPDSLSSAEKNELFLYIAYYAQQNGSAAAQFLLKAGPGSSVQPADVPELALFARQLQSIQDVHQAQAAIGSPALEVMSGPVGDLIRLVAMAQAGYQLGTGVEELRNGDQAGLENVAVGLLSAAGTALNQAAAINPSGATRGRSGPIDGAGAAVNAPNTIPYQPTGSVIRQGDAPVCGPACAAMTITDNTGASVTLENVIGSFEKGIRPSGVNTAELSDVISKAGVKNTVNLNMFPGELNRALADGKTVIVNVNNHFFIVDSVAKVDGVLYYMTRDPSAGPRGVRASILDNAMKNSANSIVIGK</sequence>